<keyword evidence="10" id="KW-1185">Reference proteome</keyword>
<feature type="transmembrane region" description="Helical" evidence="6">
    <location>
        <begin position="264"/>
        <end position="283"/>
    </location>
</feature>
<dbReference type="PANTHER" id="PTHR12822">
    <property type="entry name" value="PROTEIN YIPF"/>
    <property type="match status" value="1"/>
</dbReference>
<gene>
    <name evidence="9" type="ORF">ECRASSUSDP1_LOCUS19148</name>
</gene>
<keyword evidence="3 6" id="KW-0812">Transmembrane</keyword>
<sequence length="284" mass="32465">MDNSNANVGTNLQTDVPQENDPFGLGANLSAQKEEQEIENEDLDIDTFFKENLETVKLNQNNDLENATKPQPEAEAAPSTLSKVSRFMSVEYFKNAFNINTDDVLERIKYSLFPFRAGGLFKNREYDLYGPLWILLTAVFTTSIFGTAFFSTEKIAKEKATSISLHQIGKSFILSLIYLLICPLVVYYHYTKEGARSAQYLEIVSIYGYSFAILPVIEVLILIPLGWFRLCFLAAGAFISGFLIRRELFDLNKKYLPRKEITYIRNYGVIAHVIWLLLFKLLFL</sequence>
<feature type="transmembrane region" description="Helical" evidence="6">
    <location>
        <begin position="132"/>
        <end position="151"/>
    </location>
</feature>
<dbReference type="AlphaFoldDB" id="A0AAD1XS10"/>
<dbReference type="InterPro" id="IPR006977">
    <property type="entry name" value="Yip1_dom"/>
</dbReference>
<proteinExistence type="inferred from homology"/>
<dbReference type="GO" id="GO:0000139">
    <property type="term" value="C:Golgi membrane"/>
    <property type="evidence" value="ECO:0007669"/>
    <property type="project" value="UniProtKB-SubCell"/>
</dbReference>
<evidence type="ECO:0000256" key="6">
    <source>
        <dbReference type="RuleBase" id="RU361264"/>
    </source>
</evidence>
<feature type="transmembrane region" description="Helical" evidence="6">
    <location>
        <begin position="200"/>
        <end position="221"/>
    </location>
</feature>
<dbReference type="EMBL" id="CAMPGE010019426">
    <property type="protein sequence ID" value="CAI2377759.1"/>
    <property type="molecule type" value="Genomic_DNA"/>
</dbReference>
<dbReference type="Proteomes" id="UP001295684">
    <property type="component" value="Unassembled WGS sequence"/>
</dbReference>
<accession>A0AAD1XS10</accession>
<dbReference type="GO" id="GO:0016192">
    <property type="term" value="P:vesicle-mediated transport"/>
    <property type="evidence" value="ECO:0007669"/>
    <property type="project" value="InterPro"/>
</dbReference>
<feature type="transmembrane region" description="Helical" evidence="6">
    <location>
        <begin position="171"/>
        <end position="188"/>
    </location>
</feature>
<evidence type="ECO:0000313" key="9">
    <source>
        <dbReference type="EMBL" id="CAI2377759.1"/>
    </source>
</evidence>
<protein>
    <recommendedName>
        <fullName evidence="6">Protein YIPF</fullName>
    </recommendedName>
</protein>
<feature type="region of interest" description="Disordered" evidence="7">
    <location>
        <begin position="1"/>
        <end position="37"/>
    </location>
</feature>
<comment type="subcellular location">
    <subcellularLocation>
        <location evidence="6">Golgi apparatus membrane</location>
        <topology evidence="6">Multi-pass membrane protein</topology>
    </subcellularLocation>
    <subcellularLocation>
        <location evidence="1">Membrane</location>
        <topology evidence="1">Multi-pass membrane protein</topology>
    </subcellularLocation>
</comment>
<evidence type="ECO:0000256" key="1">
    <source>
        <dbReference type="ARBA" id="ARBA00004141"/>
    </source>
</evidence>
<name>A0AAD1XS10_EUPCR</name>
<comment type="similarity">
    <text evidence="2 6">Belongs to the YIP1 family.</text>
</comment>
<feature type="transmembrane region" description="Helical" evidence="6">
    <location>
        <begin position="227"/>
        <end position="244"/>
    </location>
</feature>
<dbReference type="GO" id="GO:0031267">
    <property type="term" value="F:small GTPase binding"/>
    <property type="evidence" value="ECO:0007669"/>
    <property type="project" value="InterPro"/>
</dbReference>
<evidence type="ECO:0000256" key="4">
    <source>
        <dbReference type="ARBA" id="ARBA00022989"/>
    </source>
</evidence>
<dbReference type="InterPro" id="IPR039765">
    <property type="entry name" value="Yip5/YIPF1/YIPF2"/>
</dbReference>
<comment type="caution">
    <text evidence="9">The sequence shown here is derived from an EMBL/GenBank/DDBJ whole genome shotgun (WGS) entry which is preliminary data.</text>
</comment>
<evidence type="ECO:0000313" key="10">
    <source>
        <dbReference type="Proteomes" id="UP001295684"/>
    </source>
</evidence>
<keyword evidence="4 6" id="KW-1133">Transmembrane helix</keyword>
<feature type="compositionally biased region" description="Polar residues" evidence="7">
    <location>
        <begin position="1"/>
        <end position="17"/>
    </location>
</feature>
<keyword evidence="5 6" id="KW-0472">Membrane</keyword>
<dbReference type="Pfam" id="PF04893">
    <property type="entry name" value="Yip1"/>
    <property type="match status" value="1"/>
</dbReference>
<evidence type="ECO:0000256" key="3">
    <source>
        <dbReference type="ARBA" id="ARBA00022692"/>
    </source>
</evidence>
<feature type="domain" description="Yip1" evidence="8">
    <location>
        <begin position="121"/>
        <end position="243"/>
    </location>
</feature>
<organism evidence="9 10">
    <name type="scientific">Euplotes crassus</name>
    <dbReference type="NCBI Taxonomy" id="5936"/>
    <lineage>
        <taxon>Eukaryota</taxon>
        <taxon>Sar</taxon>
        <taxon>Alveolata</taxon>
        <taxon>Ciliophora</taxon>
        <taxon>Intramacronucleata</taxon>
        <taxon>Spirotrichea</taxon>
        <taxon>Hypotrichia</taxon>
        <taxon>Euplotida</taxon>
        <taxon>Euplotidae</taxon>
        <taxon>Moneuplotes</taxon>
    </lineage>
</organism>
<evidence type="ECO:0000259" key="8">
    <source>
        <dbReference type="Pfam" id="PF04893"/>
    </source>
</evidence>
<evidence type="ECO:0000256" key="2">
    <source>
        <dbReference type="ARBA" id="ARBA00010596"/>
    </source>
</evidence>
<evidence type="ECO:0000256" key="7">
    <source>
        <dbReference type="SAM" id="MobiDB-lite"/>
    </source>
</evidence>
<reference evidence="9" key="1">
    <citation type="submission" date="2023-07" db="EMBL/GenBank/DDBJ databases">
        <authorList>
            <consortium name="AG Swart"/>
            <person name="Singh M."/>
            <person name="Singh A."/>
            <person name="Seah K."/>
            <person name="Emmerich C."/>
        </authorList>
    </citation>
    <scope>NUCLEOTIDE SEQUENCE</scope>
    <source>
        <strain evidence="9">DP1</strain>
    </source>
</reference>
<evidence type="ECO:0000256" key="5">
    <source>
        <dbReference type="ARBA" id="ARBA00023136"/>
    </source>
</evidence>
<dbReference type="PANTHER" id="PTHR12822:SF2">
    <property type="entry name" value="PROTEIN YIPF"/>
    <property type="match status" value="1"/>
</dbReference>